<dbReference type="CDD" id="cd07821">
    <property type="entry name" value="PYR_PYL_RCAR_like"/>
    <property type="match status" value="1"/>
</dbReference>
<name>A0ABV9YTZ6_9PSEU</name>
<protein>
    <submittedName>
        <fullName evidence="1">SRPBCC family protein</fullName>
    </submittedName>
</protein>
<dbReference type="PANTHER" id="PTHR39332">
    <property type="entry name" value="BLL4707 PROTEIN"/>
    <property type="match status" value="1"/>
</dbReference>
<dbReference type="Pfam" id="PF10604">
    <property type="entry name" value="Polyketide_cyc2"/>
    <property type="match status" value="1"/>
</dbReference>
<evidence type="ECO:0000313" key="2">
    <source>
        <dbReference type="Proteomes" id="UP001595947"/>
    </source>
</evidence>
<dbReference type="SUPFAM" id="SSF55961">
    <property type="entry name" value="Bet v1-like"/>
    <property type="match status" value="1"/>
</dbReference>
<dbReference type="Gene3D" id="3.30.530.20">
    <property type="match status" value="1"/>
</dbReference>
<sequence>MPEALATAIVPADAAAVWAVVRDFDGLPRWHPAIEHSELETPGDSVGAIRRLTLAGGGGEVRELLTALDDHARSLTYEILESPFAVDLYRSTIRVVPVTTTGESFVEWSLVFDCDRADSESLTEFFTREVFAAGLADLGAHFSATVE</sequence>
<reference evidence="2" key="1">
    <citation type="journal article" date="2019" name="Int. J. Syst. Evol. Microbiol.">
        <title>The Global Catalogue of Microorganisms (GCM) 10K type strain sequencing project: providing services to taxonomists for standard genome sequencing and annotation.</title>
        <authorList>
            <consortium name="The Broad Institute Genomics Platform"/>
            <consortium name="The Broad Institute Genome Sequencing Center for Infectious Disease"/>
            <person name="Wu L."/>
            <person name="Ma J."/>
        </authorList>
    </citation>
    <scope>NUCLEOTIDE SEQUENCE [LARGE SCALE GENOMIC DNA]</scope>
    <source>
        <strain evidence="2">CGMCC 4.7093</strain>
    </source>
</reference>
<keyword evidence="2" id="KW-1185">Reference proteome</keyword>
<proteinExistence type="predicted"/>
<dbReference type="RefSeq" id="WP_378038400.1">
    <property type="nucleotide sequence ID" value="NZ_JBHSIV010000030.1"/>
</dbReference>
<dbReference type="InterPro" id="IPR019587">
    <property type="entry name" value="Polyketide_cyclase/dehydratase"/>
</dbReference>
<comment type="caution">
    <text evidence="1">The sequence shown here is derived from an EMBL/GenBank/DDBJ whole genome shotgun (WGS) entry which is preliminary data.</text>
</comment>
<dbReference type="InterPro" id="IPR023393">
    <property type="entry name" value="START-like_dom_sf"/>
</dbReference>
<dbReference type="PANTHER" id="PTHR39332:SF7">
    <property type="entry name" value="SRPBCC FAMILY PROTEIN"/>
    <property type="match status" value="1"/>
</dbReference>
<accession>A0ABV9YTZ6</accession>
<gene>
    <name evidence="1" type="ORF">ACFPBZ_22810</name>
</gene>
<organism evidence="1 2">
    <name type="scientific">Actinomycetospora atypica</name>
    <dbReference type="NCBI Taxonomy" id="1290095"/>
    <lineage>
        <taxon>Bacteria</taxon>
        <taxon>Bacillati</taxon>
        <taxon>Actinomycetota</taxon>
        <taxon>Actinomycetes</taxon>
        <taxon>Pseudonocardiales</taxon>
        <taxon>Pseudonocardiaceae</taxon>
        <taxon>Actinomycetospora</taxon>
    </lineage>
</organism>
<evidence type="ECO:0000313" key="1">
    <source>
        <dbReference type="EMBL" id="MFC5065067.1"/>
    </source>
</evidence>
<dbReference type="EMBL" id="JBHSIV010000030">
    <property type="protein sequence ID" value="MFC5065067.1"/>
    <property type="molecule type" value="Genomic_DNA"/>
</dbReference>
<dbReference type="Proteomes" id="UP001595947">
    <property type="component" value="Unassembled WGS sequence"/>
</dbReference>